<dbReference type="eggNOG" id="COG1123">
    <property type="taxonomic scope" value="Bacteria"/>
</dbReference>
<proteinExistence type="predicted"/>
<keyword evidence="3" id="KW-1185">Reference proteome</keyword>
<dbReference type="HOGENOM" id="CLU_382602_0_0_11"/>
<protein>
    <recommendedName>
        <fullName evidence="1">AAA+ ATPase domain-containing protein</fullName>
    </recommendedName>
</protein>
<evidence type="ECO:0000313" key="3">
    <source>
        <dbReference type="Proteomes" id="UP000006281"/>
    </source>
</evidence>
<gene>
    <name evidence="2" type="ordered locus">BN6_52420</name>
</gene>
<dbReference type="PATRIC" id="fig|1179773.3.peg.5274"/>
<dbReference type="OrthoDB" id="3948083at2"/>
<feature type="domain" description="AAA+ ATPase" evidence="1">
    <location>
        <begin position="65"/>
        <end position="322"/>
    </location>
</feature>
<dbReference type="RefSeq" id="WP_015102618.1">
    <property type="nucleotide sequence ID" value="NC_019673.1"/>
</dbReference>
<dbReference type="InterPro" id="IPR027417">
    <property type="entry name" value="P-loop_NTPase"/>
</dbReference>
<dbReference type="InterPro" id="IPR003593">
    <property type="entry name" value="AAA+_ATPase"/>
</dbReference>
<organism evidence="2 3">
    <name type="scientific">Saccharothrix espanaensis (strain ATCC 51144 / DSM 44229 / JCM 9112 / NBRC 15066 / NRRL 15764)</name>
    <dbReference type="NCBI Taxonomy" id="1179773"/>
    <lineage>
        <taxon>Bacteria</taxon>
        <taxon>Bacillati</taxon>
        <taxon>Actinomycetota</taxon>
        <taxon>Actinomycetes</taxon>
        <taxon>Pseudonocardiales</taxon>
        <taxon>Pseudonocardiaceae</taxon>
        <taxon>Saccharothrix</taxon>
    </lineage>
</organism>
<dbReference type="SMART" id="SM00382">
    <property type="entry name" value="AAA"/>
    <property type="match status" value="1"/>
</dbReference>
<dbReference type="AlphaFoldDB" id="K0K2G0"/>
<dbReference type="SUPFAM" id="SSF52540">
    <property type="entry name" value="P-loop containing nucleoside triphosphate hydrolases"/>
    <property type="match status" value="1"/>
</dbReference>
<evidence type="ECO:0000259" key="1">
    <source>
        <dbReference type="SMART" id="SM00382"/>
    </source>
</evidence>
<dbReference type="PANTHER" id="PTHR35894">
    <property type="entry name" value="GENERAL SECRETION PATHWAY PROTEIN A-RELATED"/>
    <property type="match status" value="1"/>
</dbReference>
<dbReference type="PANTHER" id="PTHR35894:SF1">
    <property type="entry name" value="PHOSPHORIBULOKINASE _ URIDINE KINASE FAMILY"/>
    <property type="match status" value="1"/>
</dbReference>
<dbReference type="eggNOG" id="COG1474">
    <property type="taxonomic scope" value="Bacteria"/>
</dbReference>
<dbReference type="KEGG" id="sesp:BN6_52420"/>
<accession>K0K2G0</accession>
<dbReference type="InterPro" id="IPR052026">
    <property type="entry name" value="ExeA_AAA_ATPase_DNA-bind"/>
</dbReference>
<dbReference type="Gene3D" id="3.40.50.300">
    <property type="entry name" value="P-loop containing nucleotide triphosphate hydrolases"/>
    <property type="match status" value="1"/>
</dbReference>
<dbReference type="EMBL" id="HE804045">
    <property type="protein sequence ID" value="CCH32506.1"/>
    <property type="molecule type" value="Genomic_DNA"/>
</dbReference>
<name>K0K2G0_SACES</name>
<dbReference type="STRING" id="1179773.BN6_52420"/>
<reference evidence="2 3" key="1">
    <citation type="journal article" date="2012" name="BMC Genomics">
        <title>Complete genome sequence of Saccharothrix espanaensis DSM 44229T and comparison to the other completely sequenced Pseudonocardiaceae.</title>
        <authorList>
            <person name="Strobel T."/>
            <person name="Al-Dilaimi A."/>
            <person name="Blom J."/>
            <person name="Gessner A."/>
            <person name="Kalinowski J."/>
            <person name="Luzhetska M."/>
            <person name="Puhler A."/>
            <person name="Szczepanowski R."/>
            <person name="Bechthold A."/>
            <person name="Ruckert C."/>
        </authorList>
    </citation>
    <scope>NUCLEOTIDE SEQUENCE [LARGE SCALE GENOMIC DNA]</scope>
    <source>
        <strain evidence="3">ATCC 51144 / DSM 44229 / JCM 9112 / NBRC 15066 / NRRL 15764</strain>
    </source>
</reference>
<dbReference type="Proteomes" id="UP000006281">
    <property type="component" value="Chromosome"/>
</dbReference>
<sequence>MSGGRDEATPLRNPFSAMAVARIATFDHDLGAAEVTVQTDGSRRAVAELTSYLDAPPPGAGGVADGAVLLILGEHGAGKSHLARHLVRLAASRLEDRTRSLYLEATAETVTRIYGRVLGHLGVAAVRARVSDFYADIVAEQLQDNGLAGHAVELLRRREIAPHEVVRQLRLMESELLRRVHRELSGVTENEDFGLALALLLRPGFEAAVWSWLNGEDPAPVLVDRGIREPISDELDVLEALGVVALLFGDRQRRFVLVIDEFDKIFPSAQDHALGLAFQKLLEVFSSAGACLVLCGQPDFLFSVDPAVADRITTPVRLAGLSAPQVRDLVESAQAAEFGSRRLEPFSVETVEFVTMVTGGNARKVIRMCRALFQSAHESPGRRVTDEMVREVTREQLGPLSTTEIVMVIHRLLERHGWTYQPDHYLSPGDDARVDFWLTFQDRAGGCAVIVTDSVLSEADANAAVRRITAVTGAAPGAEVVLVVNGVVAAGPAHDLRALLGREPLVHHSRGFAEDLPTAVRAAAGKLPRTPGGDEAGVLRQRMDQINRQQSSLYGFVEQLAEHIDGLRTSSDRRLVEIQHQLVGLAGGSAPAEHAPTAPLPVAVARLFEDGLAALDEITQTELMMRQAFAVDDDSAAVLQAVQRRQTSSGYLEAMGIVAVLGQALVAFQRAVLKWHESDDVRRSTGELPQRALDTLHEICRTYDAVVEYLPLHKLEPLVHLTPWTAPGGAVADLSRPARRARVREHLEGISAQVRHTAVRVASSGRS</sequence>
<evidence type="ECO:0000313" key="2">
    <source>
        <dbReference type="EMBL" id="CCH32506.1"/>
    </source>
</evidence>